<name>A0A1G1VC13_9BACT</name>
<dbReference type="Gene3D" id="3.40.50.2000">
    <property type="entry name" value="Glycogen Phosphorylase B"/>
    <property type="match status" value="2"/>
</dbReference>
<evidence type="ECO:0000259" key="2">
    <source>
        <dbReference type="Pfam" id="PF00534"/>
    </source>
</evidence>
<keyword evidence="1" id="KW-0808">Transferase</keyword>
<sequence length="341" mass="38698">MINLYFDTKPLNSGHAIRGIGYYVKNLFEQLRQDKNVRLTPNINEADIVHHPYFDLFTNTLKPVVGKKNIVTIFDVIPLLYPESYPTGIKGRIRFFKQKNALKKVDAVITISETSKKDIVRFLDIQPNKVFPIHLAASEEFLKLATGSWRLEATRRFGLPERFVLYVGDINFNKNLVILADACCKADIPLVVVGKQAANLEIDLNHIENRSFTEFLNKYGGNKNILRIGYVPTEDLVKIYNLAAVYCQPSLYEGFGIPVLEAQACGVPVVASRTQALVEIAESSCLFVDNPKDSNEFGRKITQMIKDETLKERLVAKGVKNVKQYSWEKTRDKTVEVYKSC</sequence>
<dbReference type="GO" id="GO:0016757">
    <property type="term" value="F:glycosyltransferase activity"/>
    <property type="evidence" value="ECO:0007669"/>
    <property type="project" value="InterPro"/>
</dbReference>
<dbReference type="PANTHER" id="PTHR46401">
    <property type="entry name" value="GLYCOSYLTRANSFERASE WBBK-RELATED"/>
    <property type="match status" value="1"/>
</dbReference>
<dbReference type="SUPFAM" id="SSF53756">
    <property type="entry name" value="UDP-Glycosyltransferase/glycogen phosphorylase"/>
    <property type="match status" value="1"/>
</dbReference>
<comment type="caution">
    <text evidence="3">The sequence shown here is derived from an EMBL/GenBank/DDBJ whole genome shotgun (WGS) entry which is preliminary data.</text>
</comment>
<evidence type="ECO:0000313" key="3">
    <source>
        <dbReference type="EMBL" id="OGY12964.1"/>
    </source>
</evidence>
<accession>A0A1G1VC13</accession>
<dbReference type="Proteomes" id="UP000178272">
    <property type="component" value="Unassembled WGS sequence"/>
</dbReference>
<dbReference type="EMBL" id="MHCA01000004">
    <property type="protein sequence ID" value="OGY12964.1"/>
    <property type="molecule type" value="Genomic_DNA"/>
</dbReference>
<dbReference type="STRING" id="1797517.A3F61_00915"/>
<dbReference type="AlphaFoldDB" id="A0A1G1VC13"/>
<gene>
    <name evidence="3" type="ORF">A3F61_00915</name>
</gene>
<organism evidence="3 4">
    <name type="scientific">Candidatus Blackburnbacteria bacterium RIFCSPHIGHO2_12_FULL_41_13b</name>
    <dbReference type="NCBI Taxonomy" id="1797517"/>
    <lineage>
        <taxon>Bacteria</taxon>
        <taxon>Candidatus Blackburniibacteriota</taxon>
    </lineage>
</organism>
<dbReference type="CDD" id="cd03809">
    <property type="entry name" value="GT4_MtfB-like"/>
    <property type="match status" value="1"/>
</dbReference>
<dbReference type="Pfam" id="PF00534">
    <property type="entry name" value="Glycos_transf_1"/>
    <property type="match status" value="1"/>
</dbReference>
<evidence type="ECO:0000256" key="1">
    <source>
        <dbReference type="ARBA" id="ARBA00022679"/>
    </source>
</evidence>
<evidence type="ECO:0000313" key="4">
    <source>
        <dbReference type="Proteomes" id="UP000178272"/>
    </source>
</evidence>
<dbReference type="InterPro" id="IPR001296">
    <property type="entry name" value="Glyco_trans_1"/>
</dbReference>
<protein>
    <recommendedName>
        <fullName evidence="2">Glycosyl transferase family 1 domain-containing protein</fullName>
    </recommendedName>
</protein>
<feature type="domain" description="Glycosyl transferase family 1" evidence="2">
    <location>
        <begin position="160"/>
        <end position="318"/>
    </location>
</feature>
<reference evidence="3 4" key="1">
    <citation type="journal article" date="2016" name="Nat. Commun.">
        <title>Thousands of microbial genomes shed light on interconnected biogeochemical processes in an aquifer system.</title>
        <authorList>
            <person name="Anantharaman K."/>
            <person name="Brown C.T."/>
            <person name="Hug L.A."/>
            <person name="Sharon I."/>
            <person name="Castelle C.J."/>
            <person name="Probst A.J."/>
            <person name="Thomas B.C."/>
            <person name="Singh A."/>
            <person name="Wilkins M.J."/>
            <person name="Karaoz U."/>
            <person name="Brodie E.L."/>
            <person name="Williams K.H."/>
            <person name="Hubbard S.S."/>
            <person name="Banfield J.F."/>
        </authorList>
    </citation>
    <scope>NUCLEOTIDE SEQUENCE [LARGE SCALE GENOMIC DNA]</scope>
</reference>
<dbReference type="PANTHER" id="PTHR46401:SF2">
    <property type="entry name" value="GLYCOSYLTRANSFERASE WBBK-RELATED"/>
    <property type="match status" value="1"/>
</dbReference>
<proteinExistence type="predicted"/>